<reference evidence="2 3" key="1">
    <citation type="journal article" date="2015" name="Genome Announc.">
        <title>Expanding the biotechnology potential of lactobacilli through comparative genomics of 213 strains and associated genera.</title>
        <authorList>
            <person name="Sun Z."/>
            <person name="Harris H.M."/>
            <person name="McCann A."/>
            <person name="Guo C."/>
            <person name="Argimon S."/>
            <person name="Zhang W."/>
            <person name="Yang X."/>
            <person name="Jeffery I.B."/>
            <person name="Cooney J.C."/>
            <person name="Kagawa T.F."/>
            <person name="Liu W."/>
            <person name="Song Y."/>
            <person name="Salvetti E."/>
            <person name="Wrobel A."/>
            <person name="Rasinkangas P."/>
            <person name="Parkhill J."/>
            <person name="Rea M.C."/>
            <person name="O'Sullivan O."/>
            <person name="Ritari J."/>
            <person name="Douillard F.P."/>
            <person name="Paul Ross R."/>
            <person name="Yang R."/>
            <person name="Briner A.E."/>
            <person name="Felis G.E."/>
            <person name="de Vos W.M."/>
            <person name="Barrangou R."/>
            <person name="Klaenhammer T.R."/>
            <person name="Caufield P.W."/>
            <person name="Cui Y."/>
            <person name="Zhang H."/>
            <person name="O'Toole P.W."/>
        </authorList>
    </citation>
    <scope>NUCLEOTIDE SEQUENCE [LARGE SCALE GENOMIC DNA]</scope>
    <source>
        <strain evidence="2 3">DSM 20452</strain>
    </source>
</reference>
<evidence type="ECO:0000313" key="3">
    <source>
        <dbReference type="Proteomes" id="UP000051612"/>
    </source>
</evidence>
<dbReference type="PATRIC" id="fig|1423772.3.peg.1887"/>
<feature type="transmembrane region" description="Helical" evidence="1">
    <location>
        <begin position="72"/>
        <end position="94"/>
    </location>
</feature>
<evidence type="ECO:0000313" key="2">
    <source>
        <dbReference type="EMBL" id="KRM70247.1"/>
    </source>
</evidence>
<proteinExistence type="predicted"/>
<dbReference type="AlphaFoldDB" id="A0A0R2ATK3"/>
<feature type="transmembrane region" description="Helical" evidence="1">
    <location>
        <begin position="37"/>
        <end position="60"/>
    </location>
</feature>
<dbReference type="Proteomes" id="UP000051612">
    <property type="component" value="Unassembled WGS sequence"/>
</dbReference>
<name>A0A0R2ATK3_9LACO</name>
<keyword evidence="1" id="KW-0472">Membrane</keyword>
<accession>A0A0R2ATK3</accession>
<protein>
    <recommendedName>
        <fullName evidence="4">Conjugal transfer protein TrbC</fullName>
    </recommendedName>
</protein>
<sequence length="103" mass="10824">MNSNLLLAVKAKVFSFMLAAGNPFDGAGNLASDFQGNFVKVSMIILAAGAVVVWLFYGLGGQEMKSKMKSKLFSIIVAVVGTAAIVGGIVTWLFDTSRGWFGG</sequence>
<keyword evidence="1" id="KW-1133">Transmembrane helix</keyword>
<dbReference type="EMBL" id="AYYN01000176">
    <property type="protein sequence ID" value="KRM70247.1"/>
    <property type="molecule type" value="Genomic_DNA"/>
</dbReference>
<evidence type="ECO:0000256" key="1">
    <source>
        <dbReference type="SAM" id="Phobius"/>
    </source>
</evidence>
<evidence type="ECO:0008006" key="4">
    <source>
        <dbReference type="Google" id="ProtNLM"/>
    </source>
</evidence>
<organism evidence="2 3">
    <name type="scientific">Ligilactobacillus murinus DSM 20452 = NBRC 14221</name>
    <dbReference type="NCBI Taxonomy" id="1423772"/>
    <lineage>
        <taxon>Bacteria</taxon>
        <taxon>Bacillati</taxon>
        <taxon>Bacillota</taxon>
        <taxon>Bacilli</taxon>
        <taxon>Lactobacillales</taxon>
        <taxon>Lactobacillaceae</taxon>
        <taxon>Ligilactobacillus</taxon>
    </lineage>
</organism>
<comment type="caution">
    <text evidence="2">The sequence shown here is derived from an EMBL/GenBank/DDBJ whole genome shotgun (WGS) entry which is preliminary data.</text>
</comment>
<gene>
    <name evidence="2" type="ORF">FC48_GL001772</name>
</gene>
<keyword evidence="1" id="KW-0812">Transmembrane</keyword>
<dbReference type="RefSeq" id="WP_056960435.1">
    <property type="nucleotide sequence ID" value="NZ_AYYN01000176.1"/>
</dbReference>